<gene>
    <name evidence="1" type="ORF">ACCO45_013102</name>
</gene>
<comment type="caution">
    <text evidence="1">The sequence shown here is derived from an EMBL/GenBank/DDBJ whole genome shotgun (WGS) entry which is preliminary data.</text>
</comment>
<sequence>MTRVSIYSSALVAFVAATGMIIASIVTPNWVTYSVTTPKGERFEKHIGLHKSCSSLDSPSCRDFPLAELCQDGERYFCSMWRTIGFMASFATILCLACLVTFGVIMRGGKYKRETGWPIVSGILALVAAVEFVIISIVAYLFDNDDQFTIPGWSLDYSWYLSTVSAAIALPFRRGPGHLGLCAAAGRGLRVLGGSARCLGTRRGDQTFGCPARESRGGINGYGVMDRLFGIYVIQVSATGELGSVELVRRNDSTEINIDITFKQDRST</sequence>
<evidence type="ECO:0000313" key="2">
    <source>
        <dbReference type="Proteomes" id="UP001638806"/>
    </source>
</evidence>
<protein>
    <submittedName>
        <fullName evidence="1">Uncharacterized protein</fullName>
    </submittedName>
</protein>
<name>A0ACC4DC29_PURLI</name>
<dbReference type="EMBL" id="JBGNUJ010000012">
    <property type="protein sequence ID" value="KAL3953159.1"/>
    <property type="molecule type" value="Genomic_DNA"/>
</dbReference>
<keyword evidence="2" id="KW-1185">Reference proteome</keyword>
<evidence type="ECO:0000313" key="1">
    <source>
        <dbReference type="EMBL" id="KAL3953159.1"/>
    </source>
</evidence>
<organism evidence="1 2">
    <name type="scientific">Purpureocillium lilacinum</name>
    <name type="common">Paecilomyces lilacinus</name>
    <dbReference type="NCBI Taxonomy" id="33203"/>
    <lineage>
        <taxon>Eukaryota</taxon>
        <taxon>Fungi</taxon>
        <taxon>Dikarya</taxon>
        <taxon>Ascomycota</taxon>
        <taxon>Pezizomycotina</taxon>
        <taxon>Sordariomycetes</taxon>
        <taxon>Hypocreomycetidae</taxon>
        <taxon>Hypocreales</taxon>
        <taxon>Ophiocordycipitaceae</taxon>
        <taxon>Purpureocillium</taxon>
    </lineage>
</organism>
<dbReference type="Proteomes" id="UP001638806">
    <property type="component" value="Unassembled WGS sequence"/>
</dbReference>
<proteinExistence type="predicted"/>
<accession>A0ACC4DC29</accession>
<reference evidence="1" key="1">
    <citation type="submission" date="2024-12" db="EMBL/GenBank/DDBJ databases">
        <title>Comparative genomics and development of molecular markers within Purpureocillium lilacinum and among Purpureocillium species.</title>
        <authorList>
            <person name="Yeh Z.-Y."/>
            <person name="Ni N.-T."/>
            <person name="Lo P.-H."/>
            <person name="Mushyakhwo K."/>
            <person name="Lin C.-F."/>
            <person name="Nai Y.-S."/>
        </authorList>
    </citation>
    <scope>NUCLEOTIDE SEQUENCE</scope>
    <source>
        <strain evidence="1">NCHU-NPUST-175</strain>
    </source>
</reference>